<dbReference type="InterPro" id="IPR001647">
    <property type="entry name" value="HTH_TetR"/>
</dbReference>
<keyword evidence="3" id="KW-0804">Transcription</keyword>
<feature type="DNA-binding region" description="H-T-H motif" evidence="4">
    <location>
        <begin position="27"/>
        <end position="46"/>
    </location>
</feature>
<reference evidence="7" key="1">
    <citation type="journal article" date="2019" name="Int. J. Syst. Evol. Microbiol.">
        <title>The Global Catalogue of Microorganisms (GCM) 10K type strain sequencing project: providing services to taxonomists for standard genome sequencing and annotation.</title>
        <authorList>
            <consortium name="The Broad Institute Genomics Platform"/>
            <consortium name="The Broad Institute Genome Sequencing Center for Infectious Disease"/>
            <person name="Wu L."/>
            <person name="Ma J."/>
        </authorList>
    </citation>
    <scope>NUCLEOTIDE SEQUENCE [LARGE SCALE GENOMIC DNA]</scope>
    <source>
        <strain evidence="7">CGMCC 4.7382</strain>
    </source>
</reference>
<protein>
    <submittedName>
        <fullName evidence="6">TetR/AcrR family transcriptional regulator</fullName>
    </submittedName>
</protein>
<evidence type="ECO:0000256" key="3">
    <source>
        <dbReference type="ARBA" id="ARBA00023163"/>
    </source>
</evidence>
<sequence>MSTSTTRDRILDALQEILIHDGSSAVTLEAVAAAAGVSKGGLLYHFPSKADMLTGLVRRLADQAADEFRQARAEGVVRTFLRVSVPTSSEETALYGSMIAALRGNEDVPPEAWELMQWVFTEWGTLLHEEVGDPVLAETIRLVGDGLYLSALSGLPMPEPRLLERLTDHLIARADEHRRDR</sequence>
<evidence type="ECO:0000313" key="7">
    <source>
        <dbReference type="Proteomes" id="UP001596540"/>
    </source>
</evidence>
<proteinExistence type="predicted"/>
<dbReference type="Pfam" id="PF17937">
    <property type="entry name" value="TetR_C_28"/>
    <property type="match status" value="1"/>
</dbReference>
<dbReference type="PANTHER" id="PTHR30055:SF234">
    <property type="entry name" value="HTH-TYPE TRANSCRIPTIONAL REGULATOR BETI"/>
    <property type="match status" value="1"/>
</dbReference>
<dbReference type="InterPro" id="IPR009057">
    <property type="entry name" value="Homeodomain-like_sf"/>
</dbReference>
<gene>
    <name evidence="6" type="ORF">ACFQRF_20785</name>
</gene>
<keyword evidence="2 4" id="KW-0238">DNA-binding</keyword>
<evidence type="ECO:0000256" key="2">
    <source>
        <dbReference type="ARBA" id="ARBA00023125"/>
    </source>
</evidence>
<organism evidence="6 7">
    <name type="scientific">Marinactinospora rubrisoli</name>
    <dbReference type="NCBI Taxonomy" id="2715399"/>
    <lineage>
        <taxon>Bacteria</taxon>
        <taxon>Bacillati</taxon>
        <taxon>Actinomycetota</taxon>
        <taxon>Actinomycetes</taxon>
        <taxon>Streptosporangiales</taxon>
        <taxon>Nocardiopsidaceae</taxon>
        <taxon>Marinactinospora</taxon>
    </lineage>
</organism>
<comment type="caution">
    <text evidence="6">The sequence shown here is derived from an EMBL/GenBank/DDBJ whole genome shotgun (WGS) entry which is preliminary data.</text>
</comment>
<feature type="domain" description="HTH tetR-type" evidence="5">
    <location>
        <begin position="4"/>
        <end position="64"/>
    </location>
</feature>
<dbReference type="PROSITE" id="PS50977">
    <property type="entry name" value="HTH_TETR_2"/>
    <property type="match status" value="1"/>
</dbReference>
<name>A0ABW2KMG8_9ACTN</name>
<dbReference type="InterPro" id="IPR050109">
    <property type="entry name" value="HTH-type_TetR-like_transc_reg"/>
</dbReference>
<dbReference type="SUPFAM" id="SSF46689">
    <property type="entry name" value="Homeodomain-like"/>
    <property type="match status" value="1"/>
</dbReference>
<dbReference type="InterPro" id="IPR041479">
    <property type="entry name" value="TetR_CgmR_C"/>
</dbReference>
<accession>A0ABW2KMG8</accession>
<dbReference type="PRINTS" id="PR00455">
    <property type="entry name" value="HTHTETR"/>
</dbReference>
<dbReference type="Proteomes" id="UP001596540">
    <property type="component" value="Unassembled WGS sequence"/>
</dbReference>
<evidence type="ECO:0000313" key="6">
    <source>
        <dbReference type="EMBL" id="MFC7330169.1"/>
    </source>
</evidence>
<keyword evidence="1" id="KW-0805">Transcription regulation</keyword>
<evidence type="ECO:0000256" key="1">
    <source>
        <dbReference type="ARBA" id="ARBA00023015"/>
    </source>
</evidence>
<dbReference type="RefSeq" id="WP_379872804.1">
    <property type="nucleotide sequence ID" value="NZ_JBHTBH010000010.1"/>
</dbReference>
<dbReference type="Pfam" id="PF00440">
    <property type="entry name" value="TetR_N"/>
    <property type="match status" value="1"/>
</dbReference>
<evidence type="ECO:0000256" key="4">
    <source>
        <dbReference type="PROSITE-ProRule" id="PRU00335"/>
    </source>
</evidence>
<dbReference type="PANTHER" id="PTHR30055">
    <property type="entry name" value="HTH-TYPE TRANSCRIPTIONAL REGULATOR RUTR"/>
    <property type="match status" value="1"/>
</dbReference>
<keyword evidence="7" id="KW-1185">Reference proteome</keyword>
<dbReference type="EMBL" id="JBHTBH010000010">
    <property type="protein sequence ID" value="MFC7330169.1"/>
    <property type="molecule type" value="Genomic_DNA"/>
</dbReference>
<evidence type="ECO:0000259" key="5">
    <source>
        <dbReference type="PROSITE" id="PS50977"/>
    </source>
</evidence>
<dbReference type="Gene3D" id="1.10.357.10">
    <property type="entry name" value="Tetracycline Repressor, domain 2"/>
    <property type="match status" value="1"/>
</dbReference>